<evidence type="ECO:0000313" key="3">
    <source>
        <dbReference type="Proteomes" id="UP000588068"/>
    </source>
</evidence>
<dbReference type="PANTHER" id="PTHR43818">
    <property type="entry name" value="BCDNA.GH03377"/>
    <property type="match status" value="1"/>
</dbReference>
<dbReference type="GO" id="GO:0000166">
    <property type="term" value="F:nucleotide binding"/>
    <property type="evidence" value="ECO:0007669"/>
    <property type="project" value="InterPro"/>
</dbReference>
<dbReference type="Proteomes" id="UP000588068">
    <property type="component" value="Unassembled WGS sequence"/>
</dbReference>
<dbReference type="InterPro" id="IPR000683">
    <property type="entry name" value="Gfo/Idh/MocA-like_OxRdtase_N"/>
</dbReference>
<dbReference type="Pfam" id="PF01408">
    <property type="entry name" value="GFO_IDH_MocA"/>
    <property type="match status" value="1"/>
</dbReference>
<name>A0A841HKV2_9GAMM</name>
<protein>
    <submittedName>
        <fullName evidence="2">Putative dehydrogenase</fullName>
    </submittedName>
</protein>
<comment type="caution">
    <text evidence="2">The sequence shown here is derived from an EMBL/GenBank/DDBJ whole genome shotgun (WGS) entry which is preliminary data.</text>
</comment>
<feature type="domain" description="Gfo/Idh/MocA-like oxidoreductase N-terminal" evidence="1">
    <location>
        <begin position="16"/>
        <end position="121"/>
    </location>
</feature>
<dbReference type="Gene3D" id="3.30.360.10">
    <property type="entry name" value="Dihydrodipicolinate Reductase, domain 2"/>
    <property type="match status" value="1"/>
</dbReference>
<dbReference type="AlphaFoldDB" id="A0A841HKV2"/>
<dbReference type="RefSeq" id="WP_184332570.1">
    <property type="nucleotide sequence ID" value="NZ_JACHHZ010000003.1"/>
</dbReference>
<proteinExistence type="predicted"/>
<dbReference type="InterPro" id="IPR036291">
    <property type="entry name" value="NAD(P)-bd_dom_sf"/>
</dbReference>
<gene>
    <name evidence="2" type="ORF">HNQ60_002712</name>
</gene>
<dbReference type="SUPFAM" id="SSF51735">
    <property type="entry name" value="NAD(P)-binding Rossmann-fold domains"/>
    <property type="match status" value="1"/>
</dbReference>
<reference evidence="2 3" key="1">
    <citation type="submission" date="2020-08" db="EMBL/GenBank/DDBJ databases">
        <title>Genomic Encyclopedia of Type Strains, Phase IV (KMG-IV): sequencing the most valuable type-strain genomes for metagenomic binning, comparative biology and taxonomic classification.</title>
        <authorList>
            <person name="Goeker M."/>
        </authorList>
    </citation>
    <scope>NUCLEOTIDE SEQUENCE [LARGE SCALE GENOMIC DNA]</scope>
    <source>
        <strain evidence="2 3">DSM 26723</strain>
    </source>
</reference>
<sequence>MAPARNHGVQGRQPTRIALIGVGKIARDQHAPALRKDERFQIAATVSHEGSLPGIPGFRDLDSLLRAPIEVDAVSICTPPLHRCSIATDALRAGLHVMLEKPPGIAPGDVEKLARAAHVARRALFTSWHSREAACVEVAREWLGRRQIRSVRTTWKEDIRVWHPGQHWILESEGFGVFDPGINALSILTHILPKPFTMRDATLSFPSNRAAPIAAELNLVYAGSVPAPATFDFLYTGEPQWDIEVATDAGTLTLREGGRLLEIDGTPQQVGDNQEYPRLYSRFAELISSNECDVDLAPLHLVFEALALGRRTDTAAFEF</sequence>
<dbReference type="PANTHER" id="PTHR43818:SF7">
    <property type="entry name" value="DEHYDROGENASE"/>
    <property type="match status" value="1"/>
</dbReference>
<dbReference type="Gene3D" id="3.40.50.720">
    <property type="entry name" value="NAD(P)-binding Rossmann-like Domain"/>
    <property type="match status" value="1"/>
</dbReference>
<accession>A0A841HKV2</accession>
<evidence type="ECO:0000313" key="2">
    <source>
        <dbReference type="EMBL" id="MBB6093831.1"/>
    </source>
</evidence>
<evidence type="ECO:0000259" key="1">
    <source>
        <dbReference type="Pfam" id="PF01408"/>
    </source>
</evidence>
<keyword evidence="3" id="KW-1185">Reference proteome</keyword>
<dbReference type="InterPro" id="IPR050463">
    <property type="entry name" value="Gfo/Idh/MocA_oxidrdct_glycsds"/>
</dbReference>
<organism evidence="2 3">
    <name type="scientific">Povalibacter uvarum</name>
    <dbReference type="NCBI Taxonomy" id="732238"/>
    <lineage>
        <taxon>Bacteria</taxon>
        <taxon>Pseudomonadati</taxon>
        <taxon>Pseudomonadota</taxon>
        <taxon>Gammaproteobacteria</taxon>
        <taxon>Steroidobacterales</taxon>
        <taxon>Steroidobacteraceae</taxon>
        <taxon>Povalibacter</taxon>
    </lineage>
</organism>
<dbReference type="EMBL" id="JACHHZ010000003">
    <property type="protein sequence ID" value="MBB6093831.1"/>
    <property type="molecule type" value="Genomic_DNA"/>
</dbReference>